<dbReference type="InterPro" id="IPR052516">
    <property type="entry name" value="N-heterocyclic_Hydroxylase"/>
</dbReference>
<dbReference type="AlphaFoldDB" id="A0A1L1PB32"/>
<reference evidence="3" key="1">
    <citation type="submission" date="2014-02" db="EMBL/GenBank/DDBJ databases">
        <authorList>
            <person name="Gan H."/>
        </authorList>
    </citation>
    <scope>NUCLEOTIDE SEQUENCE [LARGE SCALE GENOMIC DNA]</scope>
    <source>
        <strain evidence="3">S1</strain>
    </source>
</reference>
<dbReference type="PIRSF" id="PIRSF036389">
    <property type="entry name" value="IOR_B"/>
    <property type="match status" value="1"/>
</dbReference>
<name>A0A1L1PB32_HYDIT</name>
<dbReference type="Gene3D" id="3.90.1170.50">
    <property type="entry name" value="Aldehyde oxidase/xanthine dehydrogenase, a/b hammerhead"/>
    <property type="match status" value="1"/>
</dbReference>
<proteinExistence type="predicted"/>
<dbReference type="GO" id="GO:0016491">
    <property type="term" value="F:oxidoreductase activity"/>
    <property type="evidence" value="ECO:0007669"/>
    <property type="project" value="InterPro"/>
</dbReference>
<dbReference type="InterPro" id="IPR012368">
    <property type="entry name" value="OxRdtase_Mopterin-bd_su_IorB"/>
</dbReference>
<reference evidence="3" key="2">
    <citation type="submission" date="2014-11" db="EMBL/GenBank/DDBJ databases">
        <title>Draft genome sequence of Hydrogenophaga intermedia S1.</title>
        <authorList>
            <person name="Gan H.M."/>
            <person name="Chew T.H."/>
            <person name="Stolz A."/>
        </authorList>
    </citation>
    <scope>NUCLEOTIDE SEQUENCE [LARGE SCALE GENOMIC DNA]</scope>
    <source>
        <strain evidence="3">S1</strain>
    </source>
</reference>
<dbReference type="EMBL" id="CCAE010000009">
    <property type="protein sequence ID" value="CDN87252.1"/>
    <property type="molecule type" value="Genomic_DNA"/>
</dbReference>
<dbReference type="Proteomes" id="UP000028878">
    <property type="component" value="Unassembled WGS sequence"/>
</dbReference>
<dbReference type="Pfam" id="PF02738">
    <property type="entry name" value="MoCoBD_1"/>
    <property type="match status" value="1"/>
</dbReference>
<dbReference type="InterPro" id="IPR000674">
    <property type="entry name" value="Ald_Oxase/Xan_DH_a/b"/>
</dbReference>
<gene>
    <name evidence="2" type="ORF">BN948_01671</name>
</gene>
<sequence length="757" mass="80319">MATTRRKFILGTLGITGALVIGWGLMPPRQRLTTSQPLPTSEGEVAFNGWVRIARDGEVTVTLAKSEMGQGVVTSLCMLLAEELDADWSRVRWQQSPIDNIYNNIVSVVDGLPVHPDTDNFAVDTVQWLTAKTMREIGVMMTGGSSSVKDLWRPMRQAGASAREMLVAAAAAQWGIAPADCQTENGEVIAPDGRRLGYGALAAAAAQQALPRDPALKAPVRFKRIGQATRRLDTPGKIDGSARFGIDALPQGLLYASVRMCPTLGGRAQRHDAAPARAVRGVKAVTAVEPLRGGTGGVAVIADHPWRARQAADQLDVTWDHGALADFSSAPAMQRLADAARDERGFAFFETGEVDAALAGAAKRIEAEYRAPWLAHAAMEPINCTVLFEGNKATVWVSTQVPGLARAAAAEALGLPDEAVTVHVLMLGGGFGRRLEVDFIAQAAAIAKAVPGQPVQTMWSREQDTRHDLYRPACVARFEAGFDAAQRLVAWKNTSAGQAIVPQVLKRAFGLPGGGPDKTTSEGAFDQAYEWPAARIAHAAVELPLQVGFWRSVGHSHQAFFKEGFVDECAHAAGVDPLAFRESLLRQHPKQLAVLQAAAKAANWGSPSPAAPDGARTARGIALHDSFGSSVAQVAEVSLGPDKAIRVHRVWCAIDCGLAVNPAGIRQQLEGGVVFGLSAALHGGVDIVDGQVQQSNFHDQQILRLNESPRVECVILPGNGHPEGVGEPGVPPIAPAVANALFALTGQRLRSLPLKLA</sequence>
<keyword evidence="3" id="KW-1185">Reference proteome</keyword>
<dbReference type="PANTHER" id="PTHR47495">
    <property type="entry name" value="ALDEHYDE DEHYDROGENASE"/>
    <property type="match status" value="1"/>
</dbReference>
<dbReference type="InterPro" id="IPR046867">
    <property type="entry name" value="AldOxase/xan_DH_MoCoBD2"/>
</dbReference>
<dbReference type="PANTHER" id="PTHR47495:SF2">
    <property type="entry name" value="ALDEHYDE DEHYDROGENASE"/>
    <property type="match status" value="1"/>
</dbReference>
<feature type="domain" description="Aldehyde oxidase/xanthine dehydrogenase a/b hammerhead" evidence="1">
    <location>
        <begin position="239"/>
        <end position="323"/>
    </location>
</feature>
<dbReference type="SUPFAM" id="SSF56003">
    <property type="entry name" value="Molybdenum cofactor-binding domain"/>
    <property type="match status" value="2"/>
</dbReference>
<organism evidence="2 3">
    <name type="scientific">Hydrogenophaga intermedia</name>
    <dbReference type="NCBI Taxonomy" id="65786"/>
    <lineage>
        <taxon>Bacteria</taxon>
        <taxon>Pseudomonadati</taxon>
        <taxon>Pseudomonadota</taxon>
        <taxon>Betaproteobacteria</taxon>
        <taxon>Burkholderiales</taxon>
        <taxon>Comamonadaceae</taxon>
        <taxon>Hydrogenophaga</taxon>
    </lineage>
</organism>
<dbReference type="InterPro" id="IPR037165">
    <property type="entry name" value="AldOxase/xan_DH_Mopterin-bd_sf"/>
</dbReference>
<evidence type="ECO:0000313" key="3">
    <source>
        <dbReference type="Proteomes" id="UP000028878"/>
    </source>
</evidence>
<dbReference type="Gene3D" id="3.30.365.10">
    <property type="entry name" value="Aldehyde oxidase/xanthine dehydrogenase, molybdopterin binding domain"/>
    <property type="match status" value="4"/>
</dbReference>
<dbReference type="SMART" id="SM01008">
    <property type="entry name" value="Ald_Xan_dh_C"/>
    <property type="match status" value="1"/>
</dbReference>
<dbReference type="InterPro" id="IPR008274">
    <property type="entry name" value="AldOxase/xan_DH_MoCoBD1"/>
</dbReference>
<dbReference type="RefSeq" id="WP_009517064.1">
    <property type="nucleotide sequence ID" value="NZ_CCAE010000009.1"/>
</dbReference>
<evidence type="ECO:0000259" key="1">
    <source>
        <dbReference type="SMART" id="SM01008"/>
    </source>
</evidence>
<evidence type="ECO:0000313" key="2">
    <source>
        <dbReference type="EMBL" id="CDN87252.1"/>
    </source>
</evidence>
<protein>
    <submittedName>
        <fullName evidence="2">Putative isoquinoline 1-oxidoreductase subunit beta</fullName>
    </submittedName>
</protein>
<accession>A0A1L1PB32</accession>
<dbReference type="Pfam" id="PF20256">
    <property type="entry name" value="MoCoBD_2"/>
    <property type="match status" value="2"/>
</dbReference>